<feature type="chain" id="PRO_5008917452" evidence="1">
    <location>
        <begin position="26"/>
        <end position="249"/>
    </location>
</feature>
<gene>
    <name evidence="2" type="ORF">PCHDK_000536300</name>
</gene>
<dbReference type="InterPro" id="IPR006486">
    <property type="entry name" value="PYST_A"/>
</dbReference>
<feature type="signal peptide" evidence="1">
    <location>
        <begin position="1"/>
        <end position="25"/>
    </location>
</feature>
<name>A0A1D3LAG6_PLACE</name>
<evidence type="ECO:0000313" key="3">
    <source>
        <dbReference type="Proteomes" id="UP000195879"/>
    </source>
</evidence>
<dbReference type="AlphaFoldDB" id="A0A1D3LAG6"/>
<proteinExistence type="predicted"/>
<keyword evidence="1" id="KW-0732">Signal</keyword>
<reference evidence="2 3" key="1">
    <citation type="submission" date="2016-08" db="EMBL/GenBank/DDBJ databases">
        <authorList>
            <consortium name="Pathogen Informatics"/>
        </authorList>
    </citation>
    <scope>NUCLEOTIDE SEQUENCE [LARGE SCALE GENOMIC DNA]</scope>
    <source>
        <strain evidence="2 3">DK</strain>
    </source>
</reference>
<evidence type="ECO:0000313" key="2">
    <source>
        <dbReference type="EMBL" id="SCL94219.1"/>
    </source>
</evidence>
<dbReference type="EMBL" id="FMIO01000441">
    <property type="protein sequence ID" value="SCL94219.1"/>
    <property type="molecule type" value="Genomic_DNA"/>
</dbReference>
<accession>A0A1D3LAG6</accession>
<dbReference type="NCBIfam" id="TIGR01599">
    <property type="entry name" value="PYST-A"/>
    <property type="match status" value="1"/>
</dbReference>
<sequence length="249" mass="28396">MNKFYIQIVFFLLSASVYLNNTTLAAESVPGKATTSKSTNRYPTLEETINAGKFMNEAVLHLIYHVMHGNDYKPCKIDCGPGMSLYKKKEGRTDIKKVYYSVNDSDKYNEIINDIWDPNTPNNFNTGTVKIVRVYNPNLVMIQQRYEEDSKGCQKYFYALAKKIQIAEDATVIAMASADINDHNPYNKEYKNEIIENAKLFKTSVDPEDDIINGKLKKTFVNVAGYFIQKSSRRVDIAYVESIDGHSSF</sequence>
<evidence type="ECO:0000256" key="1">
    <source>
        <dbReference type="SAM" id="SignalP"/>
    </source>
</evidence>
<organism evidence="2 3">
    <name type="scientific">Plasmodium chabaudi adami</name>
    <dbReference type="NCBI Taxonomy" id="5826"/>
    <lineage>
        <taxon>Eukaryota</taxon>
        <taxon>Sar</taxon>
        <taxon>Alveolata</taxon>
        <taxon>Apicomplexa</taxon>
        <taxon>Aconoidasida</taxon>
        <taxon>Haemosporida</taxon>
        <taxon>Plasmodiidae</taxon>
        <taxon>Plasmodium</taxon>
        <taxon>Plasmodium (Vinckeia)</taxon>
    </lineage>
</organism>
<dbReference type="Proteomes" id="UP000195879">
    <property type="component" value="Unassembled WGS sequence"/>
</dbReference>
<protein>
    <submittedName>
        <fullName evidence="2">Acidic phosphoprotein PCEMA1, putative</fullName>
    </submittedName>
</protein>
<dbReference type="SUPFAM" id="SSF55961">
    <property type="entry name" value="Bet v1-like"/>
    <property type="match status" value="1"/>
</dbReference>